<organism evidence="10 11">
    <name type="scientific">Persicirhabdus sediminis</name>
    <dbReference type="NCBI Taxonomy" id="454144"/>
    <lineage>
        <taxon>Bacteria</taxon>
        <taxon>Pseudomonadati</taxon>
        <taxon>Verrucomicrobiota</taxon>
        <taxon>Verrucomicrobiia</taxon>
        <taxon>Verrucomicrobiales</taxon>
        <taxon>Verrucomicrobiaceae</taxon>
        <taxon>Persicirhabdus</taxon>
    </lineage>
</organism>
<dbReference type="GO" id="GO:0016020">
    <property type="term" value="C:membrane"/>
    <property type="evidence" value="ECO:0007669"/>
    <property type="project" value="UniProtKB-SubCell"/>
</dbReference>
<evidence type="ECO:0000256" key="1">
    <source>
        <dbReference type="ARBA" id="ARBA00004141"/>
    </source>
</evidence>
<evidence type="ECO:0000256" key="6">
    <source>
        <dbReference type="ARBA" id="ARBA00023136"/>
    </source>
</evidence>
<dbReference type="GO" id="GO:1902600">
    <property type="term" value="P:proton transmembrane transport"/>
    <property type="evidence" value="ECO:0007669"/>
    <property type="project" value="InterPro"/>
</dbReference>
<proteinExistence type="inferred from homology"/>
<evidence type="ECO:0000259" key="9">
    <source>
        <dbReference type="Pfam" id="PF02254"/>
    </source>
</evidence>
<feature type="transmembrane region" description="Helical" evidence="7">
    <location>
        <begin position="43"/>
        <end position="63"/>
    </location>
</feature>
<dbReference type="InterPro" id="IPR038770">
    <property type="entry name" value="Na+/solute_symporter_sf"/>
</dbReference>
<sequence>MLTFSHLAASAHDVSPFFALLALVLVMSVLVALLLVRFKQSLLVGYFICGVVVANSGLLEMVVGTEGSGLITVLAEFGIILLMFTLGVEFPLKELKHMWKLAFIGGGVQMGLSSLVIGGIAYAAGMPASQAVVLGIALGLSSTAVSLKSFQDMGLGNHPAARMSLGIALFQDILVIAVMLLLPSMLGGSGDQILSAMALAGGKGILFILAAWLLGVYVIPKMLDQVAFTRSRELFTLTVIGLCAAIAYAGAAMNLSLALGAFCAGLIVSGSIYSHRILSEILPFKDLFLTLFFVSIGLLIDVSVAMEHWLTIAMGVFVLIHLKALILLLAARCFKLPLGPALLSAGALASSGEFSLVLLTEANVLQPMPEFLVQMLLISTAVSMGLVPSLMRFAPTISDFVNARRPSRKRHVPAGALSASHRVKELQDHAIIIGYGPVGQALNESLRQHNIPTLIVELNAKTVRKLYESGQAAIFADATHHETMELAKVADARMVAYTFPTVETTLKSLPLLRAISPEVIVYGRAKFSNEVEMLDKAGVIVIHDERESSRALIDSALATYSV</sequence>
<comment type="similarity">
    <text evidence="2">Belongs to the monovalent cation:proton antiporter 2 (CPA2) transporter (TC 2.A.37) family.</text>
</comment>
<evidence type="ECO:0000256" key="7">
    <source>
        <dbReference type="SAM" id="Phobius"/>
    </source>
</evidence>
<dbReference type="GO" id="GO:0015297">
    <property type="term" value="F:antiporter activity"/>
    <property type="evidence" value="ECO:0007669"/>
    <property type="project" value="InterPro"/>
</dbReference>
<dbReference type="Gene3D" id="3.40.50.720">
    <property type="entry name" value="NAD(P)-binding Rossmann-like Domain"/>
    <property type="match status" value="1"/>
</dbReference>
<feature type="transmembrane region" description="Helical" evidence="7">
    <location>
        <begin position="257"/>
        <end position="275"/>
    </location>
</feature>
<dbReference type="GO" id="GO:0006813">
    <property type="term" value="P:potassium ion transport"/>
    <property type="evidence" value="ECO:0007669"/>
    <property type="project" value="InterPro"/>
</dbReference>
<dbReference type="RefSeq" id="WP_200311810.1">
    <property type="nucleotide sequence ID" value="NZ_JAENIM010000041.1"/>
</dbReference>
<accession>A0A8J7MFH6</accession>
<dbReference type="Pfam" id="PF02254">
    <property type="entry name" value="TrkA_N"/>
    <property type="match status" value="1"/>
</dbReference>
<evidence type="ECO:0000256" key="4">
    <source>
        <dbReference type="ARBA" id="ARBA00022692"/>
    </source>
</evidence>
<feature type="transmembrane region" description="Helical" evidence="7">
    <location>
        <begin position="17"/>
        <end position="36"/>
    </location>
</feature>
<feature type="transmembrane region" description="Helical" evidence="7">
    <location>
        <begin position="69"/>
        <end position="89"/>
    </location>
</feature>
<comment type="caution">
    <text evidence="10">The sequence shown here is derived from an EMBL/GenBank/DDBJ whole genome shotgun (WGS) entry which is preliminary data.</text>
</comment>
<dbReference type="InterPro" id="IPR003148">
    <property type="entry name" value="RCK_N"/>
</dbReference>
<feature type="transmembrane region" description="Helical" evidence="7">
    <location>
        <begin position="128"/>
        <end position="147"/>
    </location>
</feature>
<comment type="subcellular location">
    <subcellularLocation>
        <location evidence="1">Membrane</location>
        <topology evidence="1">Multi-pass membrane protein</topology>
    </subcellularLocation>
</comment>
<name>A0A8J7MFH6_9BACT</name>
<dbReference type="SUPFAM" id="SSF51735">
    <property type="entry name" value="NAD(P)-binding Rossmann-fold domains"/>
    <property type="match status" value="1"/>
</dbReference>
<feature type="transmembrane region" description="Helical" evidence="7">
    <location>
        <begin position="338"/>
        <end position="359"/>
    </location>
</feature>
<keyword evidence="3" id="KW-0813">Transport</keyword>
<feature type="transmembrane region" description="Helical" evidence="7">
    <location>
        <begin position="371"/>
        <end position="391"/>
    </location>
</feature>
<feature type="transmembrane region" description="Helical" evidence="7">
    <location>
        <begin position="159"/>
        <end position="181"/>
    </location>
</feature>
<dbReference type="InterPro" id="IPR036291">
    <property type="entry name" value="NAD(P)-bd_dom_sf"/>
</dbReference>
<evidence type="ECO:0000259" key="8">
    <source>
        <dbReference type="Pfam" id="PF00999"/>
    </source>
</evidence>
<evidence type="ECO:0000313" key="11">
    <source>
        <dbReference type="Proteomes" id="UP000624703"/>
    </source>
</evidence>
<feature type="transmembrane region" description="Helical" evidence="7">
    <location>
        <begin position="312"/>
        <end position="331"/>
    </location>
</feature>
<evidence type="ECO:0000256" key="2">
    <source>
        <dbReference type="ARBA" id="ARBA00005551"/>
    </source>
</evidence>
<feature type="transmembrane region" description="Helical" evidence="7">
    <location>
        <begin position="234"/>
        <end position="251"/>
    </location>
</feature>
<feature type="domain" description="Cation/H+ exchanger transmembrane" evidence="8">
    <location>
        <begin position="28"/>
        <end position="388"/>
    </location>
</feature>
<gene>
    <name evidence="10" type="ORF">JIN82_11570</name>
</gene>
<dbReference type="Gene3D" id="1.20.1530.20">
    <property type="match status" value="1"/>
</dbReference>
<dbReference type="InterPro" id="IPR006153">
    <property type="entry name" value="Cation/H_exchanger_TM"/>
</dbReference>
<dbReference type="PANTHER" id="PTHR42751:SF3">
    <property type="entry name" value="SODIUM_GLUTAMATE SYMPORTER"/>
    <property type="match status" value="1"/>
</dbReference>
<keyword evidence="4 7" id="KW-0812">Transmembrane</keyword>
<evidence type="ECO:0000256" key="5">
    <source>
        <dbReference type="ARBA" id="ARBA00022989"/>
    </source>
</evidence>
<feature type="transmembrane region" description="Helical" evidence="7">
    <location>
        <begin position="101"/>
        <end position="122"/>
    </location>
</feature>
<feature type="transmembrane region" description="Helical" evidence="7">
    <location>
        <begin position="287"/>
        <end position="306"/>
    </location>
</feature>
<reference evidence="10" key="1">
    <citation type="submission" date="2021-01" db="EMBL/GenBank/DDBJ databases">
        <title>Modified the classification status of verrucomicrobia.</title>
        <authorList>
            <person name="Feng X."/>
        </authorList>
    </citation>
    <scope>NUCLEOTIDE SEQUENCE</scope>
    <source>
        <strain evidence="10">_KCTC 22039</strain>
    </source>
</reference>
<protein>
    <submittedName>
        <fullName evidence="10">Cation:proton antiporter</fullName>
    </submittedName>
</protein>
<dbReference type="PANTHER" id="PTHR42751">
    <property type="entry name" value="SODIUM/HYDROGEN EXCHANGER FAMILY/TRKA DOMAIN PROTEIN"/>
    <property type="match status" value="1"/>
</dbReference>
<feature type="transmembrane region" description="Helical" evidence="7">
    <location>
        <begin position="193"/>
        <end position="214"/>
    </location>
</feature>
<dbReference type="AlphaFoldDB" id="A0A8J7MFH6"/>
<keyword evidence="6 7" id="KW-0472">Membrane</keyword>
<evidence type="ECO:0000256" key="3">
    <source>
        <dbReference type="ARBA" id="ARBA00022448"/>
    </source>
</evidence>
<evidence type="ECO:0000313" key="10">
    <source>
        <dbReference type="EMBL" id="MBK1791791.1"/>
    </source>
</evidence>
<keyword evidence="5 7" id="KW-1133">Transmembrane helix</keyword>
<dbReference type="EMBL" id="JAENIM010000041">
    <property type="protein sequence ID" value="MBK1791791.1"/>
    <property type="molecule type" value="Genomic_DNA"/>
</dbReference>
<dbReference type="Pfam" id="PF00999">
    <property type="entry name" value="Na_H_Exchanger"/>
    <property type="match status" value="1"/>
</dbReference>
<feature type="domain" description="RCK N-terminal" evidence="9">
    <location>
        <begin position="431"/>
        <end position="540"/>
    </location>
</feature>
<keyword evidence="11" id="KW-1185">Reference proteome</keyword>
<dbReference type="Proteomes" id="UP000624703">
    <property type="component" value="Unassembled WGS sequence"/>
</dbReference>